<name>A0ABR6VL98_9FIRM</name>
<reference evidence="1 2" key="1">
    <citation type="submission" date="2020-08" db="EMBL/GenBank/DDBJ databases">
        <authorList>
            <person name="Liu C."/>
            <person name="Sun Q."/>
        </authorList>
    </citation>
    <scope>NUCLEOTIDE SEQUENCE [LARGE SCALE GENOMIC DNA]</scope>
    <source>
        <strain evidence="1 2">NSJ-59</strain>
    </source>
</reference>
<organism evidence="1 2">
    <name type="scientific">Megasphaera hominis</name>
    <dbReference type="NCBI Taxonomy" id="159836"/>
    <lineage>
        <taxon>Bacteria</taxon>
        <taxon>Bacillati</taxon>
        <taxon>Bacillota</taxon>
        <taxon>Negativicutes</taxon>
        <taxon>Veillonellales</taxon>
        <taxon>Veillonellaceae</taxon>
        <taxon>Megasphaera</taxon>
    </lineage>
</organism>
<evidence type="ECO:0000313" key="1">
    <source>
        <dbReference type="EMBL" id="MBC3538024.1"/>
    </source>
</evidence>
<evidence type="ECO:0000313" key="2">
    <source>
        <dbReference type="Proteomes" id="UP000606870"/>
    </source>
</evidence>
<gene>
    <name evidence="1" type="ORF">H8J70_12330</name>
</gene>
<comment type="caution">
    <text evidence="1">The sequence shown here is derived from an EMBL/GenBank/DDBJ whole genome shotgun (WGS) entry which is preliminary data.</text>
</comment>
<sequence>MLQEALGALKKTFSPEEIIDEIKWYQVMDLLLQCSDMPLKQYFDPNSMELLDKKIEVLTALRNGQSMLEIPGYYEILELYPKNHT</sequence>
<dbReference type="EMBL" id="JACOGK010000072">
    <property type="protein sequence ID" value="MBC3538024.1"/>
    <property type="molecule type" value="Genomic_DNA"/>
</dbReference>
<dbReference type="RefSeq" id="WP_186504587.1">
    <property type="nucleotide sequence ID" value="NZ_JACOGK010000072.1"/>
</dbReference>
<keyword evidence="2" id="KW-1185">Reference proteome</keyword>
<accession>A0ABR6VL98</accession>
<proteinExistence type="predicted"/>
<dbReference type="Proteomes" id="UP000606870">
    <property type="component" value="Unassembled WGS sequence"/>
</dbReference>
<protein>
    <submittedName>
        <fullName evidence="1">Uncharacterized protein</fullName>
    </submittedName>
</protein>